<accession>A0A1K0FXH6</accession>
<organism evidence="3 4">
    <name type="scientific">Ustilago bromivora</name>
    <dbReference type="NCBI Taxonomy" id="307758"/>
    <lineage>
        <taxon>Eukaryota</taxon>
        <taxon>Fungi</taxon>
        <taxon>Dikarya</taxon>
        <taxon>Basidiomycota</taxon>
        <taxon>Ustilaginomycotina</taxon>
        <taxon>Ustilaginomycetes</taxon>
        <taxon>Ustilaginales</taxon>
        <taxon>Ustilaginaceae</taxon>
        <taxon>Ustilago</taxon>
    </lineage>
</organism>
<feature type="region of interest" description="Disordered" evidence="1">
    <location>
        <begin position="741"/>
        <end position="767"/>
    </location>
</feature>
<dbReference type="Proteomes" id="UP000179920">
    <property type="component" value="Chromosome II"/>
</dbReference>
<feature type="compositionally biased region" description="Basic and acidic residues" evidence="1">
    <location>
        <begin position="747"/>
        <end position="756"/>
    </location>
</feature>
<protein>
    <recommendedName>
        <fullName evidence="2">Pre-rRNA-processing protein RIX1 N-terminal domain-containing protein</fullName>
    </recommendedName>
</protein>
<feature type="region of interest" description="Disordered" evidence="1">
    <location>
        <begin position="780"/>
        <end position="807"/>
    </location>
</feature>
<dbReference type="Pfam" id="PF08167">
    <property type="entry name" value="RIX1"/>
    <property type="match status" value="1"/>
</dbReference>
<evidence type="ECO:0000256" key="1">
    <source>
        <dbReference type="SAM" id="MobiDB-lite"/>
    </source>
</evidence>
<evidence type="ECO:0000313" key="3">
    <source>
        <dbReference type="EMBL" id="SAM70368.1"/>
    </source>
</evidence>
<feature type="domain" description="Pre-rRNA-processing protein RIX1 N-terminal" evidence="2">
    <location>
        <begin position="33"/>
        <end position="238"/>
    </location>
</feature>
<feature type="compositionally biased region" description="Acidic residues" evidence="1">
    <location>
        <begin position="946"/>
        <end position="971"/>
    </location>
</feature>
<feature type="region of interest" description="Disordered" evidence="1">
    <location>
        <begin position="940"/>
        <end position="984"/>
    </location>
</feature>
<feature type="compositionally biased region" description="Polar residues" evidence="1">
    <location>
        <begin position="861"/>
        <end position="871"/>
    </location>
</feature>
<feature type="region of interest" description="Disordered" evidence="1">
    <location>
        <begin position="307"/>
        <end position="328"/>
    </location>
</feature>
<sequence length="984" mass="102742">MSTSASGSLLGCLNGSAAFELPGPARSASRLDLLLSLIPSASSDPAQADDILAIISQSGLLAHVPQGETQHKLTVRINSLISSQNALGYRLAHLWIQQDAAIWHDHLVTNALTWATQIVNLLSAPEKLLTQREHSDCLLASALQLAVTHLFPEGITARQEFYRQVVHPNLPKFAVGLTQLLENIVSKQDAEGVTAFGTHLRTVLVFLNRLLHAHSAQFRPVSSRIHECISSLLYRDDALSLPQPIFNAAAAVLSSLHLTGALASKGSDASGGSARTTQTQLWQAIIDSQLHLAFEAWRHATSSYQATDTPQAALDQQEGSTHKHLQPYPKDPLAATKIAHSRLALLLGSRGRSGLINLHLRGATSRSVPIPVGKLITLALDMLRVDLSSRYKPTAEFKVCSLQASFIPTLHTRALALIAQIAITAPAAVPLEASSVLGDICRIAEAGVSGSSDLASNRVKLAAMRTLTVVVGRQGIALPLDPAGRTTLRLARLAAAHVARCVLPPNAPTTTVASGDGRKAKKARLYESDSMFASNIALKDRIQSLGVEEIASTQAALQIIVAVYPLLTTCLSAVHSDQQKLCMHTVLALVEALSDSVSTHSAKLRNASAGSGAPTAVELLQSGMEGLAELCLDSPSSALATVLPRAIPTLGRIAHAPSGSGDAGVRSAAERALALVQVSRKGKFVPVARGVGFGPRTADDFEPAPEGAKLVGAADIGQTISVTGEVQESSLASATTSVLGALGGNRADNRKGDNAEKTTQGEARMDVDTITAESAQLFKAGGADAGSPTDAAQASASPKLGLGLPTSPLRSTMVEKRMFSPDPVKPSHRPATPRIGSPSTSHPPRALSRNASPSPDAVAGGSNSAFLTSGRLSHPDSSPAAVIAVEKAAAAINDNAVAAVAEVVDSPQVAEAVQGVLENVEPAAILPAETTEVTRTEVEMFRRGDIDDDDDEEMPEIDMGDSDDGEEGEGEIEGKGEGEGEGEA</sequence>
<reference evidence="4" key="1">
    <citation type="submission" date="2016-04" db="EMBL/GenBank/DDBJ databases">
        <authorList>
            <person name="Guldener U."/>
            <person name="Guldener U."/>
        </authorList>
    </citation>
    <scope>NUCLEOTIDE SEQUENCE [LARGE SCALE GENOMIC DNA]</scope>
    <source>
        <strain evidence="4">UB2112</strain>
    </source>
</reference>
<feature type="region of interest" description="Disordered" evidence="1">
    <location>
        <begin position="819"/>
        <end position="877"/>
    </location>
</feature>
<dbReference type="EMBL" id="LT558118">
    <property type="protein sequence ID" value="SAM70368.1"/>
    <property type="molecule type" value="Genomic_DNA"/>
</dbReference>
<gene>
    <name evidence="3" type="ORF">UBRO_00507</name>
</gene>
<proteinExistence type="predicted"/>
<evidence type="ECO:0000259" key="2">
    <source>
        <dbReference type="Pfam" id="PF08167"/>
    </source>
</evidence>
<dbReference type="AlphaFoldDB" id="A0A1K0FXH6"/>
<name>A0A1K0FXH6_9BASI</name>
<dbReference type="OrthoDB" id="20900at2759"/>
<evidence type="ECO:0000313" key="4">
    <source>
        <dbReference type="Proteomes" id="UP000179920"/>
    </source>
</evidence>
<dbReference type="InterPro" id="IPR012583">
    <property type="entry name" value="RIX1_N"/>
</dbReference>